<dbReference type="EMBL" id="JAFLEQ010000008">
    <property type="protein sequence ID" value="MBN9643916.1"/>
    <property type="molecule type" value="Genomic_DNA"/>
</dbReference>
<keyword evidence="6 8" id="KW-1133">Transmembrane helix</keyword>
<feature type="transmembrane region" description="Helical" evidence="8">
    <location>
        <begin position="38"/>
        <end position="59"/>
    </location>
</feature>
<dbReference type="AlphaFoldDB" id="A0A939DZX5"/>
<feature type="transmembrane region" description="Helical" evidence="8">
    <location>
        <begin position="71"/>
        <end position="88"/>
    </location>
</feature>
<evidence type="ECO:0000313" key="9">
    <source>
        <dbReference type="EMBL" id="MBN9643916.1"/>
    </source>
</evidence>
<reference evidence="9" key="1">
    <citation type="submission" date="2021-03" db="EMBL/GenBank/DDBJ databases">
        <authorList>
            <person name="Sun Q."/>
        </authorList>
    </citation>
    <scope>NUCLEOTIDE SEQUENCE</scope>
    <source>
        <strain evidence="9">CCM 8862</strain>
    </source>
</reference>
<keyword evidence="7 8" id="KW-0472">Membrane</keyword>
<accession>A0A939DZX5</accession>
<dbReference type="InterPro" id="IPR000522">
    <property type="entry name" value="ABC_transptr_permease_BtuC"/>
</dbReference>
<feature type="transmembrane region" description="Helical" evidence="8">
    <location>
        <begin position="177"/>
        <end position="196"/>
    </location>
</feature>
<feature type="transmembrane region" description="Helical" evidence="8">
    <location>
        <begin position="221"/>
        <end position="247"/>
    </location>
</feature>
<evidence type="ECO:0000256" key="4">
    <source>
        <dbReference type="ARBA" id="ARBA00022475"/>
    </source>
</evidence>
<dbReference type="Gene3D" id="1.10.3470.10">
    <property type="entry name" value="ABC transporter involved in vitamin B12 uptake, BtuC"/>
    <property type="match status" value="1"/>
</dbReference>
<evidence type="ECO:0000256" key="7">
    <source>
        <dbReference type="ARBA" id="ARBA00023136"/>
    </source>
</evidence>
<keyword evidence="3" id="KW-0813">Transport</keyword>
<keyword evidence="10" id="KW-1185">Reference proteome</keyword>
<feature type="transmembrane region" description="Helical" evidence="8">
    <location>
        <begin position="133"/>
        <end position="156"/>
    </location>
</feature>
<evidence type="ECO:0000256" key="8">
    <source>
        <dbReference type="SAM" id="Phobius"/>
    </source>
</evidence>
<gene>
    <name evidence="9" type="ORF">JZY06_04695</name>
</gene>
<dbReference type="PANTHER" id="PTHR30472:SF24">
    <property type="entry name" value="FERRIC ENTEROBACTIN TRANSPORT SYSTEM PERMEASE PROTEIN FEPG"/>
    <property type="match status" value="1"/>
</dbReference>
<dbReference type="InterPro" id="IPR037294">
    <property type="entry name" value="ABC_BtuC-like"/>
</dbReference>
<keyword evidence="4" id="KW-1003">Cell membrane</keyword>
<evidence type="ECO:0000313" key="10">
    <source>
        <dbReference type="Proteomes" id="UP000664332"/>
    </source>
</evidence>
<name>A0A939DZX5_9CORY</name>
<protein>
    <submittedName>
        <fullName evidence="9">Iron chelate uptake ABC transporter family permease subunit</fullName>
    </submittedName>
</protein>
<organism evidence="9 10">
    <name type="scientific">Corynebacterium mendelii</name>
    <dbReference type="NCBI Taxonomy" id="2765362"/>
    <lineage>
        <taxon>Bacteria</taxon>
        <taxon>Bacillati</taxon>
        <taxon>Actinomycetota</taxon>
        <taxon>Actinomycetes</taxon>
        <taxon>Mycobacteriales</taxon>
        <taxon>Corynebacteriaceae</taxon>
        <taxon>Corynebacterium</taxon>
    </lineage>
</organism>
<dbReference type="Proteomes" id="UP000664332">
    <property type="component" value="Unassembled WGS sequence"/>
</dbReference>
<feature type="transmembrane region" description="Helical" evidence="8">
    <location>
        <begin position="100"/>
        <end position="121"/>
    </location>
</feature>
<evidence type="ECO:0000256" key="2">
    <source>
        <dbReference type="ARBA" id="ARBA00007935"/>
    </source>
</evidence>
<dbReference type="GO" id="GO:0033214">
    <property type="term" value="P:siderophore-iron import into cell"/>
    <property type="evidence" value="ECO:0007669"/>
    <property type="project" value="TreeGrafter"/>
</dbReference>
<sequence>MIVALARGDYPLSPGQVIEVLTGGGDEMARTIVVKWRLARVLVALVIGLALGAAGALTQSIARNGLASPDILGISMGSSAAAVAVIVLGGSTVTVMGINVGVPAAALLGGLSTAAVIYLLALKNGVDTFRLVLIGIGVNACLGAVITWLLIIAELNRAEQAAVWMTGSLNGRGFEHLYPLAGVVSICFVVVAWAAFDLKALHLGRDISVALGVRVDLSQTILLLAAIAMTSATVAAAGPIGFVAFVAPQLARLMTKSPTPPVIAGAVTGAFILITADVVTSTVLPWTLPVGVATSAIGGPFLLGLIVAANKKITV</sequence>
<feature type="transmembrane region" description="Helical" evidence="8">
    <location>
        <begin position="286"/>
        <end position="309"/>
    </location>
</feature>
<evidence type="ECO:0000256" key="5">
    <source>
        <dbReference type="ARBA" id="ARBA00022692"/>
    </source>
</evidence>
<dbReference type="GO" id="GO:0005886">
    <property type="term" value="C:plasma membrane"/>
    <property type="evidence" value="ECO:0007669"/>
    <property type="project" value="UniProtKB-SubCell"/>
</dbReference>
<evidence type="ECO:0000256" key="6">
    <source>
        <dbReference type="ARBA" id="ARBA00022989"/>
    </source>
</evidence>
<dbReference type="SUPFAM" id="SSF81345">
    <property type="entry name" value="ABC transporter involved in vitamin B12 uptake, BtuC"/>
    <property type="match status" value="1"/>
</dbReference>
<proteinExistence type="inferred from homology"/>
<dbReference type="CDD" id="cd06550">
    <property type="entry name" value="TM_ABC_iron-siderophores_like"/>
    <property type="match status" value="1"/>
</dbReference>
<comment type="subcellular location">
    <subcellularLocation>
        <location evidence="1">Cell membrane</location>
        <topology evidence="1">Multi-pass membrane protein</topology>
    </subcellularLocation>
</comment>
<evidence type="ECO:0000256" key="3">
    <source>
        <dbReference type="ARBA" id="ARBA00022448"/>
    </source>
</evidence>
<keyword evidence="5 8" id="KW-0812">Transmembrane</keyword>
<feature type="transmembrane region" description="Helical" evidence="8">
    <location>
        <begin position="259"/>
        <end position="280"/>
    </location>
</feature>
<comment type="caution">
    <text evidence="9">The sequence shown here is derived from an EMBL/GenBank/DDBJ whole genome shotgun (WGS) entry which is preliminary data.</text>
</comment>
<dbReference type="PANTHER" id="PTHR30472">
    <property type="entry name" value="FERRIC ENTEROBACTIN TRANSPORT SYSTEM PERMEASE PROTEIN"/>
    <property type="match status" value="1"/>
</dbReference>
<dbReference type="GO" id="GO:0022857">
    <property type="term" value="F:transmembrane transporter activity"/>
    <property type="evidence" value="ECO:0007669"/>
    <property type="project" value="InterPro"/>
</dbReference>
<comment type="similarity">
    <text evidence="2">Belongs to the binding-protein-dependent transport system permease family. FecCD subfamily.</text>
</comment>
<dbReference type="Pfam" id="PF01032">
    <property type="entry name" value="FecCD"/>
    <property type="match status" value="1"/>
</dbReference>
<evidence type="ECO:0000256" key="1">
    <source>
        <dbReference type="ARBA" id="ARBA00004651"/>
    </source>
</evidence>